<keyword evidence="2" id="KW-1185">Reference proteome</keyword>
<comment type="caution">
    <text evidence="1">The sequence shown here is derived from an EMBL/GenBank/DDBJ whole genome shotgun (WGS) entry which is preliminary data.</text>
</comment>
<proteinExistence type="predicted"/>
<dbReference type="VEuPathDB" id="FungiDB:MMYC01_207605"/>
<organism evidence="1 2">
    <name type="scientific">Madurella mycetomatis</name>
    <dbReference type="NCBI Taxonomy" id="100816"/>
    <lineage>
        <taxon>Eukaryota</taxon>
        <taxon>Fungi</taxon>
        <taxon>Dikarya</taxon>
        <taxon>Ascomycota</taxon>
        <taxon>Pezizomycotina</taxon>
        <taxon>Sordariomycetes</taxon>
        <taxon>Sordariomycetidae</taxon>
        <taxon>Sordariales</taxon>
        <taxon>Sordariales incertae sedis</taxon>
        <taxon>Madurella</taxon>
    </lineage>
</organism>
<name>A0A175VZZ3_9PEZI</name>
<accession>A0A175VZZ3</accession>
<dbReference type="AlphaFoldDB" id="A0A175VZZ3"/>
<gene>
    <name evidence="1" type="ORF">MMYC01_207605</name>
</gene>
<evidence type="ECO:0000313" key="2">
    <source>
        <dbReference type="Proteomes" id="UP000078237"/>
    </source>
</evidence>
<reference evidence="1 2" key="1">
    <citation type="journal article" date="2016" name="Genome Announc.">
        <title>Genome Sequence of Madurella mycetomatis mm55, Isolated from a Human Mycetoma Case in Sudan.</title>
        <authorList>
            <person name="Smit S."/>
            <person name="Derks M.F."/>
            <person name="Bervoets S."/>
            <person name="Fahal A."/>
            <person name="van Leeuwen W."/>
            <person name="van Belkum A."/>
            <person name="van de Sande W.W."/>
        </authorList>
    </citation>
    <scope>NUCLEOTIDE SEQUENCE [LARGE SCALE GENOMIC DNA]</scope>
    <source>
        <strain evidence="2">mm55</strain>
    </source>
</reference>
<sequence length="143" mass="15875">MEAKIIFPRGSFDIGAYNQLRVYVPFSLLPSLDQTICPGAFTAGHTAEDVASVLRSALDSVMIAIGREADSSGGWTRVDEDTDYQLDYDADTRRPRAIAFTMERHPSLYVPAFLRRPVWVECAGRLRNGTLECDAYISKVLAV</sequence>
<dbReference type="Proteomes" id="UP000078237">
    <property type="component" value="Unassembled WGS sequence"/>
</dbReference>
<protein>
    <submittedName>
        <fullName evidence="1">Uncharacterized protein</fullName>
    </submittedName>
</protein>
<dbReference type="EMBL" id="LCTW02000184">
    <property type="protein sequence ID" value="KXX76953.1"/>
    <property type="molecule type" value="Genomic_DNA"/>
</dbReference>
<evidence type="ECO:0000313" key="1">
    <source>
        <dbReference type="EMBL" id="KXX76953.1"/>
    </source>
</evidence>